<dbReference type="OrthoDB" id="9801735at2"/>
<dbReference type="PANTHER" id="PTHR42993">
    <property type="entry name" value="MAOC-LIKE DEHYDRATASE DOMAIN-CONTAINING PROTEIN"/>
    <property type="match status" value="1"/>
</dbReference>
<accession>A0A418WFK5</accession>
<dbReference type="Pfam" id="PF01575">
    <property type="entry name" value="MaoC_dehydratas"/>
    <property type="match status" value="1"/>
</dbReference>
<evidence type="ECO:0000313" key="2">
    <source>
        <dbReference type="EMBL" id="RJF88805.1"/>
    </source>
</evidence>
<dbReference type="InterPro" id="IPR002539">
    <property type="entry name" value="MaoC-like_dom"/>
</dbReference>
<dbReference type="RefSeq" id="WP_119779660.1">
    <property type="nucleotide sequence ID" value="NZ_QYUK01000011.1"/>
</dbReference>
<evidence type="ECO:0000259" key="1">
    <source>
        <dbReference type="Pfam" id="PF01575"/>
    </source>
</evidence>
<organism evidence="2 3">
    <name type="scientific">Oleomonas cavernae</name>
    <dbReference type="NCBI Taxonomy" id="2320859"/>
    <lineage>
        <taxon>Bacteria</taxon>
        <taxon>Pseudomonadati</taxon>
        <taxon>Pseudomonadota</taxon>
        <taxon>Alphaproteobacteria</taxon>
        <taxon>Acetobacterales</taxon>
        <taxon>Acetobacteraceae</taxon>
        <taxon>Oleomonas</taxon>
    </lineage>
</organism>
<dbReference type="EMBL" id="QYUK01000011">
    <property type="protein sequence ID" value="RJF88805.1"/>
    <property type="molecule type" value="Genomic_DNA"/>
</dbReference>
<gene>
    <name evidence="2" type="ORF">D3874_18950</name>
</gene>
<evidence type="ECO:0000313" key="3">
    <source>
        <dbReference type="Proteomes" id="UP000284605"/>
    </source>
</evidence>
<dbReference type="SUPFAM" id="SSF54637">
    <property type="entry name" value="Thioesterase/thiol ester dehydrase-isomerase"/>
    <property type="match status" value="1"/>
</dbReference>
<dbReference type="InterPro" id="IPR039375">
    <property type="entry name" value="NodN-like"/>
</dbReference>
<dbReference type="AlphaFoldDB" id="A0A418WFK5"/>
<reference evidence="2 3" key="1">
    <citation type="submission" date="2018-09" db="EMBL/GenBank/DDBJ databases">
        <authorList>
            <person name="Zhu H."/>
        </authorList>
    </citation>
    <scope>NUCLEOTIDE SEQUENCE [LARGE SCALE GENOMIC DNA]</scope>
    <source>
        <strain evidence="2 3">K1W22B-8</strain>
    </source>
</reference>
<sequence length="154" mass="16698">MADTVRFSSPRDLIGREGAALGTSDWVLIDQDRVNKFAQATGDFQWIHVDVEKAKAGPFGATIAHGYLTLSMVAFFQPQIVDVGPMRMGVNVGTDKVRFLSPVKVGSRIRAKGELLKAQETPDGGIQATMKVTIEIEGSDKPACIAEAVSRYYP</sequence>
<dbReference type="CDD" id="cd03450">
    <property type="entry name" value="NodN"/>
    <property type="match status" value="1"/>
</dbReference>
<proteinExistence type="predicted"/>
<name>A0A418WFK5_9PROT</name>
<protein>
    <submittedName>
        <fullName evidence="2">MaoC family dehydratase</fullName>
    </submittedName>
</protein>
<comment type="caution">
    <text evidence="2">The sequence shown here is derived from an EMBL/GenBank/DDBJ whole genome shotgun (WGS) entry which is preliminary data.</text>
</comment>
<dbReference type="Proteomes" id="UP000284605">
    <property type="component" value="Unassembled WGS sequence"/>
</dbReference>
<keyword evidence="3" id="KW-1185">Reference proteome</keyword>
<dbReference type="Gene3D" id="3.10.129.10">
    <property type="entry name" value="Hotdog Thioesterase"/>
    <property type="match status" value="1"/>
</dbReference>
<feature type="domain" description="MaoC-like" evidence="1">
    <location>
        <begin position="18"/>
        <end position="119"/>
    </location>
</feature>
<dbReference type="PANTHER" id="PTHR42993:SF1">
    <property type="entry name" value="MAOC-LIKE DEHYDRATASE DOMAIN-CONTAINING PROTEIN"/>
    <property type="match status" value="1"/>
</dbReference>
<dbReference type="InterPro" id="IPR029069">
    <property type="entry name" value="HotDog_dom_sf"/>
</dbReference>